<dbReference type="Gene3D" id="3.30.70.270">
    <property type="match status" value="1"/>
</dbReference>
<reference evidence="3" key="2">
    <citation type="submission" date="2015-06" db="UniProtKB">
        <authorList>
            <consortium name="EnsemblProtists"/>
        </authorList>
    </citation>
    <scope>IDENTIFICATION</scope>
    <source>
        <strain evidence="3">Pr102</strain>
    </source>
</reference>
<feature type="compositionally biased region" description="Low complexity" evidence="1">
    <location>
        <begin position="316"/>
        <end position="327"/>
    </location>
</feature>
<feature type="compositionally biased region" description="Gly residues" evidence="1">
    <location>
        <begin position="265"/>
        <end position="277"/>
    </location>
</feature>
<evidence type="ECO:0000259" key="2">
    <source>
        <dbReference type="Pfam" id="PF17919"/>
    </source>
</evidence>
<dbReference type="VEuPathDB" id="FungiDB:KRP23_13635"/>
<dbReference type="PANTHER" id="PTHR33064">
    <property type="entry name" value="POL PROTEIN"/>
    <property type="match status" value="1"/>
</dbReference>
<organism evidence="3 4">
    <name type="scientific">Phytophthora ramorum</name>
    <name type="common">Sudden oak death agent</name>
    <dbReference type="NCBI Taxonomy" id="164328"/>
    <lineage>
        <taxon>Eukaryota</taxon>
        <taxon>Sar</taxon>
        <taxon>Stramenopiles</taxon>
        <taxon>Oomycota</taxon>
        <taxon>Peronosporomycetes</taxon>
        <taxon>Peronosporales</taxon>
        <taxon>Peronosporaceae</taxon>
        <taxon>Phytophthora</taxon>
    </lineage>
</organism>
<dbReference type="InterPro" id="IPR041577">
    <property type="entry name" value="RT_RNaseH_2"/>
</dbReference>
<dbReference type="Pfam" id="PF17919">
    <property type="entry name" value="RT_RNaseH_2"/>
    <property type="match status" value="1"/>
</dbReference>
<dbReference type="PANTHER" id="PTHR33064:SF37">
    <property type="entry name" value="RIBONUCLEASE H"/>
    <property type="match status" value="1"/>
</dbReference>
<reference evidence="4" key="1">
    <citation type="journal article" date="2006" name="Science">
        <title>Phytophthora genome sequences uncover evolutionary origins and mechanisms of pathogenesis.</title>
        <authorList>
            <person name="Tyler B.M."/>
            <person name="Tripathy S."/>
            <person name="Zhang X."/>
            <person name="Dehal P."/>
            <person name="Jiang R.H."/>
            <person name="Aerts A."/>
            <person name="Arredondo F.D."/>
            <person name="Baxter L."/>
            <person name="Bensasson D."/>
            <person name="Beynon J.L."/>
            <person name="Chapman J."/>
            <person name="Damasceno C.M."/>
            <person name="Dorrance A.E."/>
            <person name="Dou D."/>
            <person name="Dickerman A.W."/>
            <person name="Dubchak I.L."/>
            <person name="Garbelotto M."/>
            <person name="Gijzen M."/>
            <person name="Gordon S.G."/>
            <person name="Govers F."/>
            <person name="Grunwald N.J."/>
            <person name="Huang W."/>
            <person name="Ivors K.L."/>
            <person name="Jones R.W."/>
            <person name="Kamoun S."/>
            <person name="Krampis K."/>
            <person name="Lamour K.H."/>
            <person name="Lee M.K."/>
            <person name="McDonald W.H."/>
            <person name="Medina M."/>
            <person name="Meijer H.J."/>
            <person name="Nordberg E.K."/>
            <person name="Maclean D.J."/>
            <person name="Ospina-Giraldo M.D."/>
            <person name="Morris P.F."/>
            <person name="Phuntumart V."/>
            <person name="Putnam N.H."/>
            <person name="Rash S."/>
            <person name="Rose J.K."/>
            <person name="Sakihama Y."/>
            <person name="Salamov A.A."/>
            <person name="Savidor A."/>
            <person name="Scheuring C.F."/>
            <person name="Smith B.M."/>
            <person name="Sobral B.W."/>
            <person name="Terry A."/>
            <person name="Torto-Alalibo T.A."/>
            <person name="Win J."/>
            <person name="Xu Z."/>
            <person name="Zhang H."/>
            <person name="Grigoriev I.V."/>
            <person name="Rokhsar D.S."/>
            <person name="Boore J.L."/>
        </authorList>
    </citation>
    <scope>NUCLEOTIDE SEQUENCE [LARGE SCALE GENOMIC DNA]</scope>
    <source>
        <strain evidence="4">Pr102</strain>
    </source>
</reference>
<keyword evidence="4" id="KW-1185">Reference proteome</keyword>
<dbReference type="InterPro" id="IPR051320">
    <property type="entry name" value="Viral_Replic_Matur_Polypro"/>
</dbReference>
<feature type="region of interest" description="Disordered" evidence="1">
    <location>
        <begin position="249"/>
        <end position="338"/>
    </location>
</feature>
<dbReference type="HOGENOM" id="CLU_256685_0_0_1"/>
<dbReference type="Proteomes" id="UP000005238">
    <property type="component" value="Unassembled WGS sequence"/>
</dbReference>
<feature type="region of interest" description="Disordered" evidence="1">
    <location>
        <begin position="1"/>
        <end position="50"/>
    </location>
</feature>
<dbReference type="InterPro" id="IPR043128">
    <property type="entry name" value="Rev_trsase/Diguanyl_cyclase"/>
</dbReference>
<feature type="region of interest" description="Disordered" evidence="1">
    <location>
        <begin position="1121"/>
        <end position="1141"/>
    </location>
</feature>
<evidence type="ECO:0000256" key="1">
    <source>
        <dbReference type="SAM" id="MobiDB-lite"/>
    </source>
</evidence>
<dbReference type="EnsemblProtists" id="Phyra79146">
    <property type="protein sequence ID" value="Phyra79146"/>
    <property type="gene ID" value="Phyra79146"/>
</dbReference>
<dbReference type="EMBL" id="DS566034">
    <property type="status" value="NOT_ANNOTATED_CDS"/>
    <property type="molecule type" value="Genomic_DNA"/>
</dbReference>
<protein>
    <recommendedName>
        <fullName evidence="2">Reverse transcriptase/retrotransposon-derived protein RNase H-like domain-containing protein</fullName>
    </recommendedName>
</protein>
<evidence type="ECO:0000313" key="4">
    <source>
        <dbReference type="Proteomes" id="UP000005238"/>
    </source>
</evidence>
<dbReference type="AlphaFoldDB" id="H3GQQ9"/>
<evidence type="ECO:0000313" key="3">
    <source>
        <dbReference type="EnsemblProtists" id="Phyra79146"/>
    </source>
</evidence>
<dbReference type="SUPFAM" id="SSF56672">
    <property type="entry name" value="DNA/RNA polymerases"/>
    <property type="match status" value="1"/>
</dbReference>
<sequence>MEHEEDNQGGRSAEAEEDPDVDQLAGRAAAMQLESAASLTPRSPGLRLQIPNPFEQMSAEETDEAMATASPYAGGQSVAAAPAFLQPPRFQGRTMQDRRIFKRQYDTYLGTINALQTQWGGAFAMPVGACIESRTKRMVARQANTPSHIDYTSVDEAMKKIQMKTPWFEPESRMMNLQADLEAILDKFNLTDVAFKHEQRRIVKYLANALAPTCFKAVIVTKLTHENKTYKDEVVPFCSRVTKLMRSSKCMEQNHQQQRSSNRGNTGGRGASGGHGQGGRRGKGGGSGGGDRSGANDNRGGYGGRAGGDVARALQARGSTGARAAGASDEDTSERPSHGACMKCRSMDHQVRDCPSCQPSEATRLLQALRERREATLDISVRRFAVVEPEESPMQQEDADDDRGAVAADVDGQAVTALLLDSGADTSLVACGVLDELRNSGKDVPVRMVDGVRLNPMGGHEIQVQRQVTFKEVVLTTSAGPLMPRNLACYVEEDNASLELTVGRPVMNILGYWTDKLLAKAKDARSEWEVGDLQQECSGEEVPPTALQRVCRLQVLDRDPLLTAEASDDVERYETRTSLPTIRPTTPDEVVLYLEKKVEVTTEMDLTLDGRVKLHAILHYRVDCFQLEFGNDLPVKVAPMQVRLKPDAQPVRDQPRCYSPNDPSLLEHGLVFKNHRSRWASAPRIVRKREQDTDPTADPRITIDTRDDILGYAESEEALLEVLDKVLERCAAYGLKLHAKKCQFFATERVGSHKQTQLAKVRLEDIGWGDQEIAGVEDARTALLGMVPLAYPSPTADVCLYTDAGQDFWGAVVTQLEPHEVSLPLDKQNHRPLTFLSGRFVGAVVRWSTIEKEARWGAGQDQPADRAGVRGARLAVVERVSPLVEPDFVWPTEAQIKELQQHAQDAGADLQGAQWSDERQLMVTPAGQVWIPADSHEIQQRLYVIAHAGASGPRRKGDGQGTVELFVWPTLTKDVALFVNGCLHSMMTAEDRMPRPFGETLKAIKPNKLLHFDYLTMIEGNNGMSGRRCAAPLHDVLHAVGQRHRNREILNCVRALLSERKPHVRDWPAVLPVVQAALNGMPADRLNGVTPLTEFRALPGGAPDKTRSDAVLHARGTRGAKGCGFPSSAKKPSCWPRPYKS</sequence>
<feature type="domain" description="Reverse transcriptase/retrotransposon-derived protein RNase H-like" evidence="2">
    <location>
        <begin position="768"/>
        <end position="854"/>
    </location>
</feature>
<dbReference type="InParanoid" id="H3GQQ9"/>
<dbReference type="InterPro" id="IPR043502">
    <property type="entry name" value="DNA/RNA_pol_sf"/>
</dbReference>
<accession>H3GQQ9</accession>
<name>H3GQQ9_PHYRM</name>
<proteinExistence type="predicted"/>